<proteinExistence type="predicted"/>
<sequence length="439" mass="47888">MLLLCRFPSPCILVTLLALSADLTSLSGKQRPANLPAGLPLEQHSSFASSLLSEWESEKETAESPKGSREDYKILKTLGSGAFGEGDFGLSCKPERRGTFRNKCLKDGEVSWGGTLPFMDSGSLSVPGSPMHAIDGYTDVFALAVTFYEICTSGSLPYADFMNVAKFRYGVNAPGFQIPYFNKCKGWGPEKGDDQGAFAAALLLKILRAQINPFDLTFQHRSLLPTAETILKEFASSDPSLSSDGSLLALIRFIRKDEQPLGGEEDDILPEPQQAKIEHAPVKQKVKKIYIGGSPKDSKPSPRPVAPPLPPNPPEPKAFDTVPPKPPLPPAYKPQEESLQYRRPEGGNTFLVRKVGGNQEAKARTPDSSPPPRVPKRVKPPAVPLIPRIPVAVKRPEVHRGVGHIPVKSEDKDKKGGVRVHVHVHRDGTRDVKKRTVLP</sequence>
<feature type="signal peptide" evidence="2">
    <location>
        <begin position="1"/>
        <end position="28"/>
    </location>
</feature>
<feature type="compositionally biased region" description="Basic and acidic residues" evidence="1">
    <location>
        <begin position="407"/>
        <end position="416"/>
    </location>
</feature>
<keyword evidence="2" id="KW-0732">Signal</keyword>
<feature type="compositionally biased region" description="Pro residues" evidence="1">
    <location>
        <begin position="301"/>
        <end position="316"/>
    </location>
</feature>
<feature type="compositionally biased region" description="Pro residues" evidence="1">
    <location>
        <begin position="323"/>
        <end position="332"/>
    </location>
</feature>
<dbReference type="VEuPathDB" id="CryptoDB:Cvel_2181"/>
<reference evidence="3" key="1">
    <citation type="submission" date="2014-11" db="EMBL/GenBank/DDBJ databases">
        <authorList>
            <person name="Otto D Thomas"/>
            <person name="Naeem Raeece"/>
        </authorList>
    </citation>
    <scope>NUCLEOTIDE SEQUENCE</scope>
</reference>
<evidence type="ECO:0000313" key="3">
    <source>
        <dbReference type="EMBL" id="CEM54438.1"/>
    </source>
</evidence>
<feature type="region of interest" description="Disordered" evidence="1">
    <location>
        <begin position="262"/>
        <end position="382"/>
    </location>
</feature>
<organism evidence="3">
    <name type="scientific">Chromera velia CCMP2878</name>
    <dbReference type="NCBI Taxonomy" id="1169474"/>
    <lineage>
        <taxon>Eukaryota</taxon>
        <taxon>Sar</taxon>
        <taxon>Alveolata</taxon>
        <taxon>Colpodellida</taxon>
        <taxon>Chromeraceae</taxon>
        <taxon>Chromera</taxon>
    </lineage>
</organism>
<name>A0A0G4IBK4_9ALVE</name>
<gene>
    <name evidence="3" type="ORF">Cvel_2181</name>
</gene>
<protein>
    <recommendedName>
        <fullName evidence="4">Protein kinase domain-containing protein</fullName>
    </recommendedName>
</protein>
<feature type="region of interest" description="Disordered" evidence="1">
    <location>
        <begin position="400"/>
        <end position="439"/>
    </location>
</feature>
<evidence type="ECO:0000256" key="1">
    <source>
        <dbReference type="SAM" id="MobiDB-lite"/>
    </source>
</evidence>
<accession>A0A0G4IBK4</accession>
<feature type="compositionally biased region" description="Basic and acidic residues" evidence="1">
    <location>
        <begin position="334"/>
        <end position="345"/>
    </location>
</feature>
<feature type="chain" id="PRO_5005192391" description="Protein kinase domain-containing protein" evidence="2">
    <location>
        <begin position="29"/>
        <end position="439"/>
    </location>
</feature>
<evidence type="ECO:0000256" key="2">
    <source>
        <dbReference type="SAM" id="SignalP"/>
    </source>
</evidence>
<dbReference type="AlphaFoldDB" id="A0A0G4IBK4"/>
<dbReference type="EMBL" id="CDMZ01005787">
    <property type="protein sequence ID" value="CEM54438.1"/>
    <property type="molecule type" value="Genomic_DNA"/>
</dbReference>
<evidence type="ECO:0008006" key="4">
    <source>
        <dbReference type="Google" id="ProtNLM"/>
    </source>
</evidence>